<organism evidence="1 2">
    <name type="scientific">Gymnopus androsaceus JB14</name>
    <dbReference type="NCBI Taxonomy" id="1447944"/>
    <lineage>
        <taxon>Eukaryota</taxon>
        <taxon>Fungi</taxon>
        <taxon>Dikarya</taxon>
        <taxon>Basidiomycota</taxon>
        <taxon>Agaricomycotina</taxon>
        <taxon>Agaricomycetes</taxon>
        <taxon>Agaricomycetidae</taxon>
        <taxon>Agaricales</taxon>
        <taxon>Marasmiineae</taxon>
        <taxon>Omphalotaceae</taxon>
        <taxon>Gymnopus</taxon>
    </lineage>
</organism>
<keyword evidence="2" id="KW-1185">Reference proteome</keyword>
<dbReference type="OrthoDB" id="2844577at2759"/>
<dbReference type="Proteomes" id="UP000799118">
    <property type="component" value="Unassembled WGS sequence"/>
</dbReference>
<evidence type="ECO:0000313" key="2">
    <source>
        <dbReference type="Proteomes" id="UP000799118"/>
    </source>
</evidence>
<evidence type="ECO:0008006" key="3">
    <source>
        <dbReference type="Google" id="ProtNLM"/>
    </source>
</evidence>
<gene>
    <name evidence="1" type="ORF">BT96DRAFT_994501</name>
</gene>
<evidence type="ECO:0000313" key="1">
    <source>
        <dbReference type="EMBL" id="KAE9398797.1"/>
    </source>
</evidence>
<name>A0A6A4HP54_9AGAR</name>
<accession>A0A6A4HP54</accession>
<sequence>MAQYLSQTRLEEPIWLEPGDVTFLRTRISETETQASELRRAYDAQLHALRSSFEAQISELTRQKDTKLVEIASYRNIYSSVRRVPQEILSKNLELYCLPETVSGIPDRISSGKPLPFLACVAWTAHTTPRLWSTLCLSWLKHHNVFERDVAWVNSGLTGVKVFLWTCILNFPSMTSFAVAQPNFSNLSYAFVIKSDCWTFAGGFHFKYLPLFHLRDSSLSLLEEVRFSLYESLQDEYTFADLLLHFPHGIDTLLGAPKLRCVRIEESNEVSILRALVLPAEQLTSLDIDSASHDIERYVYLDMLPRRCGNLVNLKVLYDLEIGPVTFPCSDSAIFLSALQSLHIFCHEVPRKNLLCCLLSPCKAH</sequence>
<proteinExistence type="predicted"/>
<dbReference type="AlphaFoldDB" id="A0A6A4HP54"/>
<protein>
    <recommendedName>
        <fullName evidence="3">F-box domain-containing protein</fullName>
    </recommendedName>
</protein>
<reference evidence="1" key="1">
    <citation type="journal article" date="2019" name="Environ. Microbiol.">
        <title>Fungal ecological strategies reflected in gene transcription - a case study of two litter decomposers.</title>
        <authorList>
            <person name="Barbi F."/>
            <person name="Kohler A."/>
            <person name="Barry K."/>
            <person name="Baskaran P."/>
            <person name="Daum C."/>
            <person name="Fauchery L."/>
            <person name="Ihrmark K."/>
            <person name="Kuo A."/>
            <person name="LaButti K."/>
            <person name="Lipzen A."/>
            <person name="Morin E."/>
            <person name="Grigoriev I.V."/>
            <person name="Henrissat B."/>
            <person name="Lindahl B."/>
            <person name="Martin F."/>
        </authorList>
    </citation>
    <scope>NUCLEOTIDE SEQUENCE</scope>
    <source>
        <strain evidence="1">JB14</strain>
    </source>
</reference>
<dbReference type="EMBL" id="ML769477">
    <property type="protein sequence ID" value="KAE9398797.1"/>
    <property type="molecule type" value="Genomic_DNA"/>
</dbReference>